<dbReference type="PANTHER" id="PTHR32303:SF10">
    <property type="entry name" value="OUTER MEMBRANE PROTEIN ASSEMBLY FACTOR BAMB"/>
    <property type="match status" value="1"/>
</dbReference>
<evidence type="ECO:0008006" key="3">
    <source>
        <dbReference type="Google" id="ProtNLM"/>
    </source>
</evidence>
<dbReference type="EMBL" id="JAEHOD010000010">
    <property type="protein sequence ID" value="KAG2450798.1"/>
    <property type="molecule type" value="Genomic_DNA"/>
</dbReference>
<reference evidence="1" key="1">
    <citation type="journal article" date="2020" name="bioRxiv">
        <title>Comparative genomics of Chlamydomonas.</title>
        <authorList>
            <person name="Craig R.J."/>
            <person name="Hasan A.R."/>
            <person name="Ness R.W."/>
            <person name="Keightley P.D."/>
        </authorList>
    </citation>
    <scope>NUCLEOTIDE SEQUENCE</scope>
    <source>
        <strain evidence="1">CCAP 11/173</strain>
    </source>
</reference>
<dbReference type="InterPro" id="IPR015943">
    <property type="entry name" value="WD40/YVTN_repeat-like_dom_sf"/>
</dbReference>
<dbReference type="OrthoDB" id="416253at2759"/>
<gene>
    <name evidence="1" type="ORF">HYH02_004635</name>
</gene>
<dbReference type="PANTHER" id="PTHR32303">
    <property type="entry name" value="QUINOPROTEIN ALCOHOL DEHYDROGENASE (CYTOCHROME C)"/>
    <property type="match status" value="1"/>
</dbReference>
<dbReference type="Gene3D" id="2.130.10.10">
    <property type="entry name" value="YVTN repeat-like/Quinoprotein amine dehydrogenase"/>
    <property type="match status" value="1"/>
</dbReference>
<dbReference type="SUPFAM" id="SSF50998">
    <property type="entry name" value="Quinoprotein alcohol dehydrogenase-like"/>
    <property type="match status" value="1"/>
</dbReference>
<organism evidence="1 2">
    <name type="scientific">Chlamydomonas schloesseri</name>
    <dbReference type="NCBI Taxonomy" id="2026947"/>
    <lineage>
        <taxon>Eukaryota</taxon>
        <taxon>Viridiplantae</taxon>
        <taxon>Chlorophyta</taxon>
        <taxon>core chlorophytes</taxon>
        <taxon>Chlorophyceae</taxon>
        <taxon>CS clade</taxon>
        <taxon>Chlamydomonadales</taxon>
        <taxon>Chlamydomonadaceae</taxon>
        <taxon>Chlamydomonas</taxon>
    </lineage>
</organism>
<dbReference type="Proteomes" id="UP000613740">
    <property type="component" value="Unassembled WGS sequence"/>
</dbReference>
<protein>
    <recommendedName>
        <fullName evidence="3">Polyvinylalcohol dehydrogenase</fullName>
    </recommendedName>
</protein>
<keyword evidence="2" id="KW-1185">Reference proteome</keyword>
<evidence type="ECO:0000313" key="1">
    <source>
        <dbReference type="EMBL" id="KAG2450798.1"/>
    </source>
</evidence>
<accession>A0A835WP54</accession>
<evidence type="ECO:0000313" key="2">
    <source>
        <dbReference type="Proteomes" id="UP000613740"/>
    </source>
</evidence>
<name>A0A835WP54_9CHLO</name>
<sequence>MAQSQAAITSEWGSFGGGGNKNWRTAVIPGRFRTTPQIAFQVDTQGSDVSATPTVISGFVYFGDWVGFLYKADALTGAIAWKKNVTELVWPGGVGATNQLVTRTAVTDAGNGNLIIGTQTRFLPGNPLGTQGYVVSIKSSDASVNWKSLPDPHPFAIVTASPTVYKGKYRRLKFLATHGERGVYVGVSSLEELVDAFGAPCCTFRGSVVRLDLVTGAKKWQFFTAPENNGQPGWSGNAVWGSAPSIDEARGRVYVATGNQYNGPEEVLEVDFGQAPLYFPGVQCGAQTKDILVVGQKSGWGWGFDANGGGLLWSTNSGVGSASGGMQWGTATDGVSTVFFQNSNFGFQNVSLTNPAPGSPAVAPGGFATAVDICTGAIKWQAAVPITPARQSAALGPPVYVRELGAGGTAYVVYPTLSNDGELVVFNAATGAHYTTLIAGPGGSVSGPSVVNGVLYVGVGYRRFDYGARAERHGVTAFRLAAVNATQV</sequence>
<dbReference type="AlphaFoldDB" id="A0A835WP54"/>
<proteinExistence type="predicted"/>
<comment type="caution">
    <text evidence="1">The sequence shown here is derived from an EMBL/GenBank/DDBJ whole genome shotgun (WGS) entry which is preliminary data.</text>
</comment>
<dbReference type="InterPro" id="IPR011047">
    <property type="entry name" value="Quinoprotein_ADH-like_sf"/>
</dbReference>